<evidence type="ECO:0000313" key="2">
    <source>
        <dbReference type="Proteomes" id="UP000675881"/>
    </source>
</evidence>
<dbReference type="Proteomes" id="UP000675881">
    <property type="component" value="Chromosome 8"/>
</dbReference>
<evidence type="ECO:0000313" key="1">
    <source>
        <dbReference type="EMBL" id="CAF3030193.1"/>
    </source>
</evidence>
<name>A0A7R8HDI5_LEPSM</name>
<keyword evidence="2" id="KW-1185">Reference proteome</keyword>
<sequence length="328" mass="37010">MPFISIEFSKDSNPDSLVIISIFAALLTVVSLRSLTRISDPLTSPGVLDHLSLLMGVHERTAVVVWELDDWCSNVFVFIYQSQPSDGSFYITKEHRETLLPSLLGDEERTPPNGSLLTLEEKIAELASASKKHLPILHSRGITHFFVMNPLLSIGKKLPWASSQMRTKERFNVLILNVREHDAELTFAINSSVIKSFTSFPHVNYRTYKLRAYGHLIQLLTLKFPGLGLYSGRRGMYGLKKELKESLRSPCMNPIVNGTWEIEGSLITVRGLIPPQYEMVKEKDGPFAGKKVMLPQQHNQTEQFKKVFTALGRKHIESVDIGKKHGLL</sequence>
<reference evidence="1" key="1">
    <citation type="submission" date="2021-02" db="EMBL/GenBank/DDBJ databases">
        <authorList>
            <person name="Bekaert M."/>
        </authorList>
    </citation>
    <scope>NUCLEOTIDE SEQUENCE</scope>
    <source>
        <strain evidence="1">IoA-00</strain>
    </source>
</reference>
<proteinExistence type="predicted"/>
<accession>A0A7R8HDI5</accession>
<protein>
    <submittedName>
        <fullName evidence="1">(salmon louse) hypothetical protein</fullName>
    </submittedName>
</protein>
<dbReference type="AlphaFoldDB" id="A0A7R8HDI5"/>
<gene>
    <name evidence="1" type="ORF">LSAA_14267</name>
</gene>
<dbReference type="OrthoDB" id="10533592at2759"/>
<organism evidence="1 2">
    <name type="scientific">Lepeophtheirus salmonis</name>
    <name type="common">Salmon louse</name>
    <name type="synonym">Caligus salmonis</name>
    <dbReference type="NCBI Taxonomy" id="72036"/>
    <lineage>
        <taxon>Eukaryota</taxon>
        <taxon>Metazoa</taxon>
        <taxon>Ecdysozoa</taxon>
        <taxon>Arthropoda</taxon>
        <taxon>Crustacea</taxon>
        <taxon>Multicrustacea</taxon>
        <taxon>Hexanauplia</taxon>
        <taxon>Copepoda</taxon>
        <taxon>Siphonostomatoida</taxon>
        <taxon>Caligidae</taxon>
        <taxon>Lepeophtheirus</taxon>
    </lineage>
</organism>
<dbReference type="EMBL" id="HG994587">
    <property type="protein sequence ID" value="CAF3030193.1"/>
    <property type="molecule type" value="Genomic_DNA"/>
</dbReference>